<organism evidence="8 9">
    <name type="scientific">Clytia hemisphaerica</name>
    <dbReference type="NCBI Taxonomy" id="252671"/>
    <lineage>
        <taxon>Eukaryota</taxon>
        <taxon>Metazoa</taxon>
        <taxon>Cnidaria</taxon>
        <taxon>Hydrozoa</taxon>
        <taxon>Hydroidolina</taxon>
        <taxon>Leptothecata</taxon>
        <taxon>Obeliida</taxon>
        <taxon>Clytiidae</taxon>
        <taxon>Clytia</taxon>
    </lineage>
</organism>
<dbReference type="FunFam" id="2.10.110.10:FF:000005">
    <property type="entry name" value="Testin isoform 1"/>
    <property type="match status" value="1"/>
</dbReference>
<evidence type="ECO:0000256" key="1">
    <source>
        <dbReference type="ARBA" id="ARBA00022723"/>
    </source>
</evidence>
<dbReference type="AlphaFoldDB" id="A0A7M5XDB4"/>
<reference evidence="8" key="1">
    <citation type="submission" date="2021-01" db="UniProtKB">
        <authorList>
            <consortium name="EnsemblMetazoa"/>
        </authorList>
    </citation>
    <scope>IDENTIFICATION</scope>
</reference>
<dbReference type="PROSITE" id="PS50023">
    <property type="entry name" value="LIM_DOMAIN_2"/>
    <property type="match status" value="3"/>
</dbReference>
<dbReference type="EnsemblMetazoa" id="CLYHEMT021633.1">
    <property type="protein sequence ID" value="CLYHEMP021633.1"/>
    <property type="gene ID" value="CLYHEMG021633"/>
</dbReference>
<evidence type="ECO:0000313" key="9">
    <source>
        <dbReference type="Proteomes" id="UP000594262"/>
    </source>
</evidence>
<evidence type="ECO:0000313" key="8">
    <source>
        <dbReference type="EnsemblMetazoa" id="CLYHEMP021633.1"/>
    </source>
</evidence>
<feature type="domain" description="LIM zinc-binding" evidence="6">
    <location>
        <begin position="264"/>
        <end position="324"/>
    </location>
</feature>
<dbReference type="RefSeq" id="XP_066920228.1">
    <property type="nucleotide sequence ID" value="XM_067064127.1"/>
</dbReference>
<protein>
    <submittedName>
        <fullName evidence="8">Uncharacterized protein</fullName>
    </submittedName>
</protein>
<feature type="domain" description="LIM zinc-binding" evidence="6">
    <location>
        <begin position="387"/>
        <end position="450"/>
    </location>
</feature>
<keyword evidence="1 5" id="KW-0479">Metal-binding</keyword>
<keyword evidence="2" id="KW-0677">Repeat</keyword>
<evidence type="ECO:0000256" key="4">
    <source>
        <dbReference type="ARBA" id="ARBA00023038"/>
    </source>
</evidence>
<feature type="domain" description="LIM zinc-binding" evidence="6">
    <location>
        <begin position="508"/>
        <end position="569"/>
    </location>
</feature>
<dbReference type="SUPFAM" id="SSF57716">
    <property type="entry name" value="Glucocorticoid receptor-like (DNA-binding domain)"/>
    <property type="match status" value="4"/>
</dbReference>
<dbReference type="PROSITE" id="PS51303">
    <property type="entry name" value="PET"/>
    <property type="match status" value="1"/>
</dbReference>
<keyword evidence="3 5" id="KW-0862">Zinc</keyword>
<dbReference type="Pfam" id="PF00412">
    <property type="entry name" value="LIM"/>
    <property type="match status" value="6"/>
</dbReference>
<dbReference type="OrthoDB" id="274660at2759"/>
<feature type="domain" description="PET" evidence="7">
    <location>
        <begin position="90"/>
        <end position="200"/>
    </location>
</feature>
<sequence>MFLFPVSTTKMEDEYRNVKFHSFKLSTKQSEYSGPEFADIEGIKCLQCKSNCFGFLQHHWRRCCVNCRCPLWKHDVPPAYLDLPFERLRLEENDPPEITEYERAREDGYEWVPRVPERWQAEKYMRSLPLEKVPKKHSTGGDERARQLVYQLPKQDYNIKYANSVTDEKSHKSFNDMKRRLVRDSLGVGSIIPSIQQETACSNCFQDIAIGTVAVVANRFDSSNVWHPSCFKCCIDGELLVDMIYFCWDNRLYCGRHHGELFKPRCHGCEELIYVGEYTKAMGKLWHLDHFCCWQCDMPLTSKKYIAINNQPFCITCYNNIIANRCDICKEPIGPDSKDLFVNEKHYHSRCLVCATCNIPLEAKSFSFVNESPVCHQCRGIDPDKAISCEECQVYFMNNERKIGFGDCFYHEKCFLCSDCRQPIGSSKFVRKKKDGRKLCDDCFQRTAKICYKCTGVIKTSTIQFEGKSFHDDCFVCHDCKKGLSKLNFYKRNHLFYCEECFFRDHLQQCPQCLEYIRGGDKYVGWGGETWHSRCFNCVICQGELANGRFIVRNGKRFCRDCKEKAPMTLL</sequence>
<evidence type="ECO:0000256" key="5">
    <source>
        <dbReference type="PROSITE-ProRule" id="PRU00125"/>
    </source>
</evidence>
<dbReference type="PROSITE" id="PS00478">
    <property type="entry name" value="LIM_DOMAIN_1"/>
    <property type="match status" value="3"/>
</dbReference>
<keyword evidence="9" id="KW-1185">Reference proteome</keyword>
<accession>A0A7M5XDB4</accession>
<evidence type="ECO:0000259" key="6">
    <source>
        <dbReference type="PROSITE" id="PS50023"/>
    </source>
</evidence>
<dbReference type="PANTHER" id="PTHR24211:SF37">
    <property type="entry name" value="PROTEIN ESPINAS-LIKE PROTEIN"/>
    <property type="match status" value="1"/>
</dbReference>
<dbReference type="GO" id="GO:0008270">
    <property type="term" value="F:zinc ion binding"/>
    <property type="evidence" value="ECO:0007669"/>
    <property type="project" value="InterPro"/>
</dbReference>
<dbReference type="SMART" id="SM00132">
    <property type="entry name" value="LIM"/>
    <property type="match status" value="6"/>
</dbReference>
<evidence type="ECO:0000256" key="3">
    <source>
        <dbReference type="ARBA" id="ARBA00022833"/>
    </source>
</evidence>
<evidence type="ECO:0000256" key="2">
    <source>
        <dbReference type="ARBA" id="ARBA00022737"/>
    </source>
</evidence>
<keyword evidence="4 5" id="KW-0440">LIM domain</keyword>
<dbReference type="PANTHER" id="PTHR24211">
    <property type="entry name" value="LIM DOMAIN-CONTAINING PROTEIN"/>
    <property type="match status" value="1"/>
</dbReference>
<dbReference type="InterPro" id="IPR001781">
    <property type="entry name" value="Znf_LIM"/>
</dbReference>
<dbReference type="InterPro" id="IPR010442">
    <property type="entry name" value="PET_domain"/>
</dbReference>
<dbReference type="GeneID" id="136807545"/>
<proteinExistence type="predicted"/>
<dbReference type="CDD" id="cd08368">
    <property type="entry name" value="LIM"/>
    <property type="match status" value="1"/>
</dbReference>
<evidence type="ECO:0000259" key="7">
    <source>
        <dbReference type="PROSITE" id="PS51303"/>
    </source>
</evidence>
<name>A0A7M5XDB4_9CNID</name>
<dbReference type="Pfam" id="PF06297">
    <property type="entry name" value="PET"/>
    <property type="match status" value="1"/>
</dbReference>
<dbReference type="Gene3D" id="2.10.110.10">
    <property type="entry name" value="Cysteine Rich Protein"/>
    <property type="match status" value="6"/>
</dbReference>
<dbReference type="Proteomes" id="UP000594262">
    <property type="component" value="Unplaced"/>
</dbReference>
<dbReference type="InterPro" id="IPR047120">
    <property type="entry name" value="Pk/Esn/Tes"/>
</dbReference>
<dbReference type="CDD" id="cd09341">
    <property type="entry name" value="LIM2_Testin_like"/>
    <property type="match status" value="1"/>
</dbReference>